<feature type="domain" description="HTH lysR-type" evidence="5">
    <location>
        <begin position="2"/>
        <end position="59"/>
    </location>
</feature>
<protein>
    <submittedName>
        <fullName evidence="6">HTH-type transcriptional regulator BudR</fullName>
    </submittedName>
</protein>
<dbReference type="PANTHER" id="PTHR30346">
    <property type="entry name" value="TRANSCRIPTIONAL DUAL REGULATOR HCAR-RELATED"/>
    <property type="match status" value="1"/>
</dbReference>
<dbReference type="PANTHER" id="PTHR30346:SF30">
    <property type="entry name" value="SMALL NEUTRAL PROTEASE REGULATORY PROTEIN"/>
    <property type="match status" value="1"/>
</dbReference>
<dbReference type="HOGENOM" id="CLU_039613_6_4_5"/>
<dbReference type="AlphaFoldDB" id="A0A067Z565"/>
<dbReference type="Pfam" id="PF00126">
    <property type="entry name" value="HTH_1"/>
    <property type="match status" value="1"/>
</dbReference>
<keyword evidence="3" id="KW-0238">DNA-binding</keyword>
<evidence type="ECO:0000256" key="1">
    <source>
        <dbReference type="ARBA" id="ARBA00009437"/>
    </source>
</evidence>
<gene>
    <name evidence="6" type="primary">budR</name>
    <name evidence="6" type="ORF">GLS_c14710</name>
</gene>
<reference evidence="6 7" key="1">
    <citation type="journal article" date="2015" name="Appl. Microbiol. Biotechnol.">
        <title>The consequence of an additional NADH dehydrogenase paralog on the growth of Gluconobacter oxydans DSM3504.</title>
        <authorList>
            <person name="Kostner D."/>
            <person name="Luchterhand B."/>
            <person name="Junker A."/>
            <person name="Volland S."/>
            <person name="Daniel R."/>
            <person name="Buchs J."/>
            <person name="Liebl W."/>
            <person name="Ehrenreich A."/>
        </authorList>
    </citation>
    <scope>NUCLEOTIDE SEQUENCE [LARGE SCALE GENOMIC DNA]</scope>
    <source>
        <strain evidence="6">DSM 3504</strain>
    </source>
</reference>
<dbReference type="InterPro" id="IPR036388">
    <property type="entry name" value="WH-like_DNA-bd_sf"/>
</dbReference>
<dbReference type="SUPFAM" id="SSF53850">
    <property type="entry name" value="Periplasmic binding protein-like II"/>
    <property type="match status" value="1"/>
</dbReference>
<evidence type="ECO:0000256" key="2">
    <source>
        <dbReference type="ARBA" id="ARBA00023015"/>
    </source>
</evidence>
<dbReference type="InterPro" id="IPR037410">
    <property type="entry name" value="BudR_PBP2"/>
</dbReference>
<dbReference type="Pfam" id="PF03466">
    <property type="entry name" value="LysR_substrate"/>
    <property type="match status" value="1"/>
</dbReference>
<dbReference type="SUPFAM" id="SSF46785">
    <property type="entry name" value="Winged helix' DNA-binding domain"/>
    <property type="match status" value="1"/>
</dbReference>
<dbReference type="Gene3D" id="1.10.10.10">
    <property type="entry name" value="Winged helix-like DNA-binding domain superfamily/Winged helix DNA-binding domain"/>
    <property type="match status" value="1"/>
</dbReference>
<dbReference type="GO" id="GO:0032993">
    <property type="term" value="C:protein-DNA complex"/>
    <property type="evidence" value="ECO:0007669"/>
    <property type="project" value="TreeGrafter"/>
</dbReference>
<dbReference type="InterPro" id="IPR005119">
    <property type="entry name" value="LysR_subst-bd"/>
</dbReference>
<accession>A0A067Z565</accession>
<evidence type="ECO:0000256" key="4">
    <source>
        <dbReference type="ARBA" id="ARBA00023163"/>
    </source>
</evidence>
<dbReference type="EMBL" id="CP004373">
    <property type="protein sequence ID" value="AHK71359.1"/>
    <property type="molecule type" value="Genomic_DNA"/>
</dbReference>
<dbReference type="GO" id="GO:0003700">
    <property type="term" value="F:DNA-binding transcription factor activity"/>
    <property type="evidence" value="ECO:0007669"/>
    <property type="project" value="InterPro"/>
</dbReference>
<comment type="similarity">
    <text evidence="1">Belongs to the LysR transcriptional regulatory family.</text>
</comment>
<keyword evidence="2" id="KW-0805">Transcription regulation</keyword>
<dbReference type="RefSeq" id="WP_041111737.1">
    <property type="nucleotide sequence ID" value="NZ_CP004373.1"/>
</dbReference>
<dbReference type="PRINTS" id="PR00039">
    <property type="entry name" value="HTHLYSR"/>
</dbReference>
<dbReference type="GO" id="GO:0003677">
    <property type="term" value="F:DNA binding"/>
    <property type="evidence" value="ECO:0007669"/>
    <property type="project" value="UniProtKB-KW"/>
</dbReference>
<dbReference type="PROSITE" id="PS50931">
    <property type="entry name" value="HTH_LYSR"/>
    <property type="match status" value="1"/>
</dbReference>
<dbReference type="FunFam" id="1.10.10.10:FF:000001">
    <property type="entry name" value="LysR family transcriptional regulator"/>
    <property type="match status" value="1"/>
</dbReference>
<name>A0A067Z565_GLUOY</name>
<proteinExistence type="inferred from homology"/>
<dbReference type="GeneID" id="56905692"/>
<sequence>MIELRHLHAVIAIAEERNLTRAAERLGIQQPPLTRLLKGMEQELGVQLFERHARGMRLTPAGRSMLKGAYDVIERMDETVEDVRRIVRGEAGELSIGFTNSALCHPSLPDMLGQFRETWPDVGLTLTEGNSSQLLGALREDTVDVAFVRTSIPYVSDVVVELIVEEPMVVAVPRTHRLAKEAPAGGLKLAELEDEDFILYQSQYNNGLYKTIVDACLGAGFTPRIRQKGPQLLAALNLVAGGLGISLVPQSMQQHHAGQVVYIPLTSRTALTAPLYLVFRSVRMTGAKLYFIHQARRIRQAYGAVAAE</sequence>
<keyword evidence="4" id="KW-0804">Transcription</keyword>
<organism evidence="6 7">
    <name type="scientific">Gluconobacter oxydans DSM 3504</name>
    <dbReference type="NCBI Taxonomy" id="1288313"/>
    <lineage>
        <taxon>Bacteria</taxon>
        <taxon>Pseudomonadati</taxon>
        <taxon>Pseudomonadota</taxon>
        <taxon>Alphaproteobacteria</taxon>
        <taxon>Acetobacterales</taxon>
        <taxon>Acetobacteraceae</taxon>
        <taxon>Gluconobacter</taxon>
    </lineage>
</organism>
<evidence type="ECO:0000256" key="3">
    <source>
        <dbReference type="ARBA" id="ARBA00023125"/>
    </source>
</evidence>
<evidence type="ECO:0000313" key="6">
    <source>
        <dbReference type="EMBL" id="AHK71359.1"/>
    </source>
</evidence>
<dbReference type="Proteomes" id="UP000031656">
    <property type="component" value="Chromosome"/>
</dbReference>
<dbReference type="InterPro" id="IPR036390">
    <property type="entry name" value="WH_DNA-bd_sf"/>
</dbReference>
<evidence type="ECO:0000313" key="7">
    <source>
        <dbReference type="Proteomes" id="UP000031656"/>
    </source>
</evidence>
<evidence type="ECO:0000259" key="5">
    <source>
        <dbReference type="PROSITE" id="PS50931"/>
    </source>
</evidence>
<dbReference type="CDD" id="cd08451">
    <property type="entry name" value="PBP2_BudR"/>
    <property type="match status" value="1"/>
</dbReference>
<dbReference type="KEGG" id="goy:GLS_c14710"/>
<dbReference type="InterPro" id="IPR000847">
    <property type="entry name" value="LysR_HTH_N"/>
</dbReference>
<dbReference type="Gene3D" id="3.40.190.10">
    <property type="entry name" value="Periplasmic binding protein-like II"/>
    <property type="match status" value="2"/>
</dbReference>